<evidence type="ECO:0000313" key="2">
    <source>
        <dbReference type="Proteomes" id="UP000092018"/>
    </source>
</evidence>
<dbReference type="Proteomes" id="UP000092018">
    <property type="component" value="Chromosome 2"/>
</dbReference>
<evidence type="ECO:0000313" key="1">
    <source>
        <dbReference type="EMBL" id="ANO34231.1"/>
    </source>
</evidence>
<dbReference type="KEGG" id="vbr:A6E01_13545"/>
<dbReference type="EMBL" id="CP016178">
    <property type="protein sequence ID" value="ANO34231.1"/>
    <property type="molecule type" value="Genomic_DNA"/>
</dbReference>
<proteinExistence type="predicted"/>
<dbReference type="RefSeq" id="WP_065210432.1">
    <property type="nucleotide sequence ID" value="NZ_CP016178.1"/>
</dbReference>
<evidence type="ECO:0008006" key="3">
    <source>
        <dbReference type="Google" id="ProtNLM"/>
    </source>
</evidence>
<gene>
    <name evidence="1" type="ORF">A6E01_13545</name>
</gene>
<name>A0AAN0XXD1_9VIBR</name>
<organism evidence="1 2">
    <name type="scientific">Vibrio breoganii</name>
    <dbReference type="NCBI Taxonomy" id="553239"/>
    <lineage>
        <taxon>Bacteria</taxon>
        <taxon>Pseudomonadati</taxon>
        <taxon>Pseudomonadota</taxon>
        <taxon>Gammaproteobacteria</taxon>
        <taxon>Vibrionales</taxon>
        <taxon>Vibrionaceae</taxon>
        <taxon>Vibrio</taxon>
    </lineage>
</organism>
<accession>A0AAN0XXD1</accession>
<protein>
    <recommendedName>
        <fullName evidence="3">Exonuclease VII large subunit C-terminal domain-containing protein</fullName>
    </recommendedName>
</protein>
<reference evidence="1 2" key="1">
    <citation type="submission" date="2016-06" db="EMBL/GenBank/DDBJ databases">
        <title>Adaptive Radiation by Waves of Gene Transfer Leads to Fine-Scale Resource Partitioning in Marine Microbes.</title>
        <authorList>
            <person name="Hehemann J.-H."/>
            <person name="Arevalo P."/>
            <person name="Datta M.S."/>
            <person name="Yu X."/>
            <person name="Corzett C."/>
            <person name="Henschel A."/>
            <person name="Preheim S.P."/>
            <person name="Timberlake S."/>
            <person name="Alm E.J."/>
            <person name="Polz M.F."/>
        </authorList>
    </citation>
    <scope>NUCLEOTIDE SEQUENCE [LARGE SCALE GENOMIC DNA]</scope>
    <source>
        <strain evidence="1 2">FF50</strain>
    </source>
</reference>
<sequence length="595" mass="68509">MYNNRNNLTNIQKLHSAQYYHMLRYQVERSDVSLTEKIGEQYKDLLEEHWNTGGGTTHFAANYRQGDCFTIHYNPSAQRVELRAQEYFNYHLIDDNCDNETDLILNLELYHLIDSPTLPLHFDLHLYDSSKNYQEWVDKNTSVMRGVRVINNSNIDWISAIKGALTDQVDNPYHFMHSFTEPTVIYCPICGHGNFSSIDLLQHPKLTWGECSHCGIGENEVELPQKVNPKGKTYKSYEDIIRCNSDINIEKPHDIFKSYRHDILSCLSEWLVTSDTAFDFKEFEQTTNSHRYILSEKQFLREKLIDIERNHDTNINNAFANIEAHCHLQSAYLVMGEAMCLGFDVKYDSNNEHYNFIDYLIGRKEPWLSGYDTDVQYAFPRDIKSHFERLFKQLVVGVEDYERQAHINFIVEYEGYWISLPSIITRYMYEHHIHYTNAKGKKNLFVLSTHSSSGRDDFLHTLNNHLGTDIDLSVTNLSLGYLTKRKSGIRQALERIMFEPGDILAIVRGGGDIGNETFNAFKSDDSNSYLQKLINNGVTIVSGVGHSCDHFPIDEIVSYCEITPTAAANRVLEIVSKSDQARLLAVPLVDGGTAN</sequence>
<dbReference type="AlphaFoldDB" id="A0AAN0XXD1"/>